<evidence type="ECO:0000313" key="2">
    <source>
        <dbReference type="Proteomes" id="UP000186777"/>
    </source>
</evidence>
<proteinExistence type="predicted"/>
<dbReference type="RefSeq" id="WP_303680098.1">
    <property type="nucleotide sequence ID" value="NZ_MNTG01000034.1"/>
</dbReference>
<dbReference type="STRING" id="626940.BHW43_07690"/>
<evidence type="ECO:0008006" key="3">
    <source>
        <dbReference type="Google" id="ProtNLM"/>
    </source>
</evidence>
<dbReference type="Proteomes" id="UP000186777">
    <property type="component" value="Unassembled WGS sequence"/>
</dbReference>
<evidence type="ECO:0000313" key="1">
    <source>
        <dbReference type="EMBL" id="OLA37048.1"/>
    </source>
</evidence>
<comment type="caution">
    <text evidence="1">The sequence shown here is derived from an EMBL/GenBank/DDBJ whole genome shotgun (WGS) entry which is preliminary data.</text>
</comment>
<gene>
    <name evidence="1" type="ORF">BHW43_07690</name>
</gene>
<accession>A0A1Q6R3U5</accession>
<dbReference type="AlphaFoldDB" id="A0A1Q6R3U5"/>
<protein>
    <recommendedName>
        <fullName evidence="3">Molecular chaperone DnaK</fullName>
    </recommendedName>
</protein>
<name>A0A1Q6R3U5_9FIRM</name>
<dbReference type="EMBL" id="MNTG01000034">
    <property type="protein sequence ID" value="OLA37048.1"/>
    <property type="molecule type" value="Genomic_DNA"/>
</dbReference>
<reference evidence="1 2" key="1">
    <citation type="journal article" date="2016" name="Nat. Biotechnol.">
        <title>Measurement of bacterial replication rates in microbial communities.</title>
        <authorList>
            <person name="Brown C.T."/>
            <person name="Olm M.R."/>
            <person name="Thomas B.C."/>
            <person name="Banfield J.F."/>
        </authorList>
    </citation>
    <scope>NUCLEOTIDE SEQUENCE [LARGE SCALE GENOMIC DNA]</scope>
    <source>
        <strain evidence="1">46_33</strain>
    </source>
</reference>
<organism evidence="1 2">
    <name type="scientific">Phascolarctobacterium succinatutens</name>
    <dbReference type="NCBI Taxonomy" id="626940"/>
    <lineage>
        <taxon>Bacteria</taxon>
        <taxon>Bacillati</taxon>
        <taxon>Bacillota</taxon>
        <taxon>Negativicutes</taxon>
        <taxon>Acidaminococcales</taxon>
        <taxon>Acidaminococcaceae</taxon>
        <taxon>Phascolarctobacterium</taxon>
    </lineage>
</organism>
<sequence length="1004" mass="114169">MESEKNFAGAAVQRVTCLPVAEAVLEENSNLLFAEQIVNNIFKRVKADLSDREVHFVGSPIILPGNADFFVEDSSQIKLQRRAILSDVDAKNFSGREKLPSNLEFVIPTVAEIKKIVKLAKKILSQEEATPKFGWITLAGSSSVHRIGDIARKLLIVYVTGAHRYALYDPDKVTLEYSKNDYDDAFELRISRIPQKQDKVQYILEKELYPVLKNVELDKEYEALVNLVQKQLVQFKGENLVVEAANLAQVLSCLAKYKLWKNAPQPDGSKIKNLHLNVDELTVNLLVRDTVRADLTAYDKMQLEDPNRGSWELWDALHDETENKVDVGRYFYARDPRTDIFEGGLVGIDFGTKSTVVAIKGDTETITPIRVGSGQLDAAVKAKHYENPTVMEFIDIESFMQAYASREGRPLTSWADITTSHTAFEDWNNIDKTENYFAFFGELKQWAGDSSRNIRIRDKKKKEILLPPYAELHEGDFDPIEIYAYYIGLYINNMHRGKIFMEYLLSFPVTYTLDVRKRILNSFRRGLRHSLPQGIVQDEQCMQKFHVEQGVGEPAAYAVCALQEYHLRPQNDEKIAYAVFDFGGGTTDFDFGIWRKAKGPKERRFNYVIEHFGDGGDKYLGGENLLELLAFEVFKANADALRKTGISFFCPPECKEFSGSEVLLSNSQEARSNMRSLMEKLRPFWEGRAVETDAYTNRRDTSEAQKQEPTYFKESQIKLSLFKNDGSVAENFSLVADEAKLKKILEQRIYQGVDAFFDALMKNSSKYAAALGEDEQRQGISKINVFLAGNSSKSLILKAVFQKLITKYQNEISKRVAQKDMKEFIELFPPLGTEEAAAKLKELKVSEDLQVAERPTAKTGVAIGLVKCRPGSKIKVINERKADEEIKFSCFLGDKDEDGYFAALMTSEQQYNVWIPYWDAGDASFEFYYTKSATAGRSKGLRVENNTMVKNCHLRLPQEAVNEDWTIYLRAVAPATIEYTVAADDEALKREEFKFSPLKVKLEY</sequence>